<sequence length="310" mass="34644">MARQEADIHSESVPAPGAPAASNMVELNGHLYDPSGKIFVANDASEHHRCRLQHQILKDCLNGNLMATKLPPDVAMIVDVGTGIGQWAAEVAQQYPKAQVIGMDISKVQDTPVPDNVSFEIHDVEDPWNCEPNSVDFVHIRDVTGGIHDWLALVRQAYKSLKPGGQLEMTETRAKFFDFDGTFGETGTFFVEFENIYLELASKTGMDWDPVPSSPDWLNEAGFEKIVQRSEIMPIGSWPKDAKLKKKAMDFTNMWNDGGWETKTARLFTTCGWEFSDFRSLLDRVKKETADSGVKAYATVVFTTARKPKR</sequence>
<organism evidence="3 4">
    <name type="scientific">Pseudomassariella vexata</name>
    <dbReference type="NCBI Taxonomy" id="1141098"/>
    <lineage>
        <taxon>Eukaryota</taxon>
        <taxon>Fungi</taxon>
        <taxon>Dikarya</taxon>
        <taxon>Ascomycota</taxon>
        <taxon>Pezizomycotina</taxon>
        <taxon>Sordariomycetes</taxon>
        <taxon>Xylariomycetidae</taxon>
        <taxon>Amphisphaeriales</taxon>
        <taxon>Pseudomassariaceae</taxon>
        <taxon>Pseudomassariella</taxon>
    </lineage>
</organism>
<accession>A0A1Y2D8N9</accession>
<dbReference type="GO" id="GO:0008168">
    <property type="term" value="F:methyltransferase activity"/>
    <property type="evidence" value="ECO:0007669"/>
    <property type="project" value="UniProtKB-KW"/>
</dbReference>
<comment type="similarity">
    <text evidence="1">Belongs to the methyltransferase superfamily. LaeA methyltransferase family.</text>
</comment>
<feature type="region of interest" description="Disordered" evidence="2">
    <location>
        <begin position="1"/>
        <end position="20"/>
    </location>
</feature>
<dbReference type="GeneID" id="63780811"/>
<evidence type="ECO:0000256" key="2">
    <source>
        <dbReference type="SAM" id="MobiDB-lite"/>
    </source>
</evidence>
<name>A0A1Y2D8N9_9PEZI</name>
<dbReference type="PANTHER" id="PTHR43591">
    <property type="entry name" value="METHYLTRANSFERASE"/>
    <property type="match status" value="1"/>
</dbReference>
<dbReference type="AlphaFoldDB" id="A0A1Y2D8N9"/>
<feature type="compositionally biased region" description="Basic and acidic residues" evidence="2">
    <location>
        <begin position="1"/>
        <end position="10"/>
    </location>
</feature>
<proteinExistence type="inferred from homology"/>
<reference evidence="3 4" key="1">
    <citation type="submission" date="2016-07" db="EMBL/GenBank/DDBJ databases">
        <title>Pervasive Adenine N6-methylation of Active Genes in Fungi.</title>
        <authorList>
            <consortium name="DOE Joint Genome Institute"/>
            <person name="Mondo S.J."/>
            <person name="Dannebaum R.O."/>
            <person name="Kuo R.C."/>
            <person name="Labutti K."/>
            <person name="Haridas S."/>
            <person name="Kuo A."/>
            <person name="Salamov A."/>
            <person name="Ahrendt S.R."/>
            <person name="Lipzen A."/>
            <person name="Sullivan W."/>
            <person name="Andreopoulos W.B."/>
            <person name="Clum A."/>
            <person name="Lindquist E."/>
            <person name="Daum C."/>
            <person name="Ramamoorthy G.K."/>
            <person name="Gryganskyi A."/>
            <person name="Culley D."/>
            <person name="Magnuson J.K."/>
            <person name="James T.Y."/>
            <person name="O'Malley M.A."/>
            <person name="Stajich J.E."/>
            <person name="Spatafora J.W."/>
            <person name="Visel A."/>
            <person name="Grigoriev I.V."/>
        </authorList>
    </citation>
    <scope>NUCLEOTIDE SEQUENCE [LARGE SCALE GENOMIC DNA]</scope>
    <source>
        <strain evidence="3 4">CBS 129021</strain>
    </source>
</reference>
<keyword evidence="3" id="KW-0808">Transferase</keyword>
<dbReference type="InterPro" id="IPR029063">
    <property type="entry name" value="SAM-dependent_MTases_sf"/>
</dbReference>
<dbReference type="SUPFAM" id="SSF53335">
    <property type="entry name" value="S-adenosyl-L-methionine-dependent methyltransferases"/>
    <property type="match status" value="1"/>
</dbReference>
<evidence type="ECO:0000256" key="1">
    <source>
        <dbReference type="ARBA" id="ARBA00038158"/>
    </source>
</evidence>
<evidence type="ECO:0000313" key="4">
    <source>
        <dbReference type="Proteomes" id="UP000193689"/>
    </source>
</evidence>
<gene>
    <name evidence="3" type="ORF">BCR38DRAFT_490971</name>
</gene>
<evidence type="ECO:0000313" key="3">
    <source>
        <dbReference type="EMBL" id="ORY55629.1"/>
    </source>
</evidence>
<dbReference type="Pfam" id="PF13489">
    <property type="entry name" value="Methyltransf_23"/>
    <property type="match status" value="1"/>
</dbReference>
<keyword evidence="3" id="KW-0489">Methyltransferase</keyword>
<dbReference type="OrthoDB" id="2013972at2759"/>
<protein>
    <submittedName>
        <fullName evidence="3">S-adenosyl-L-methionine-dependent methyltransferase</fullName>
    </submittedName>
</protein>
<dbReference type="GO" id="GO:0032259">
    <property type="term" value="P:methylation"/>
    <property type="evidence" value="ECO:0007669"/>
    <property type="project" value="UniProtKB-KW"/>
</dbReference>
<dbReference type="Gene3D" id="3.40.50.150">
    <property type="entry name" value="Vaccinia Virus protein VP39"/>
    <property type="match status" value="1"/>
</dbReference>
<dbReference type="RefSeq" id="XP_040709687.1">
    <property type="nucleotide sequence ID" value="XM_040864599.1"/>
</dbReference>
<keyword evidence="4" id="KW-1185">Reference proteome</keyword>
<dbReference type="EMBL" id="MCFJ01000026">
    <property type="protein sequence ID" value="ORY55629.1"/>
    <property type="molecule type" value="Genomic_DNA"/>
</dbReference>
<dbReference type="PANTHER" id="PTHR43591:SF24">
    <property type="entry name" value="2-METHOXY-6-POLYPRENYL-1,4-BENZOQUINOL METHYLASE, MITOCHONDRIAL"/>
    <property type="match status" value="1"/>
</dbReference>
<comment type="caution">
    <text evidence="3">The sequence shown here is derived from an EMBL/GenBank/DDBJ whole genome shotgun (WGS) entry which is preliminary data.</text>
</comment>
<dbReference type="Proteomes" id="UP000193689">
    <property type="component" value="Unassembled WGS sequence"/>
</dbReference>
<dbReference type="CDD" id="cd02440">
    <property type="entry name" value="AdoMet_MTases"/>
    <property type="match status" value="1"/>
</dbReference>
<dbReference type="STRING" id="1141098.A0A1Y2D8N9"/>
<dbReference type="InParanoid" id="A0A1Y2D8N9"/>